<gene>
    <name evidence="1" type="ORF">Lpp77_14701</name>
</gene>
<dbReference type="AlphaFoldDB" id="A0A8E0IFI8"/>
<sequence length="292" mass="33544">MKVKFPCYDCQQEHKNGELIGEIDGRNDFVLCKCENGHSAKVFPQTPLYVYLLEHALDAYADEFCYESYVSAYSSLENLFRITAKAVLWGTNQKTGLSLVKDAEKIATYYQSERCLGLFLQISIQYFGEEIVPFLQDFNSEVQTRNKIMHGGLLPSQADAKRVIILLNHLRSFVEAKMTYTRSSRSPLGRDPESGLIQDFSALSKISKQQLSPEFKKFVKEKGSDPYSFPFSNDIYKLPYDDSSMHLWISSSLFSSPDDRYKAFEDQNNMTFEELLKKRRNSLINDSTVPDK</sequence>
<evidence type="ECO:0000313" key="2">
    <source>
        <dbReference type="Proteomes" id="UP000014249"/>
    </source>
</evidence>
<comment type="caution">
    <text evidence="1">The sequence shown here is derived from an EMBL/GenBank/DDBJ whole genome shotgun (WGS) entry which is preliminary data.</text>
</comment>
<organism evidence="1 2">
    <name type="scientific">Lacticaseibacillus paracasei subsp. paracasei CNCM I-4270</name>
    <dbReference type="NCBI Taxonomy" id="1256202"/>
    <lineage>
        <taxon>Bacteria</taxon>
        <taxon>Bacillati</taxon>
        <taxon>Bacillota</taxon>
        <taxon>Bacilli</taxon>
        <taxon>Lactobacillales</taxon>
        <taxon>Lactobacillaceae</taxon>
        <taxon>Lacticaseibacillus</taxon>
    </lineage>
</organism>
<accession>A0A8E0IFI8</accession>
<reference evidence="1 2" key="1">
    <citation type="journal article" date="2013" name="PLoS ONE">
        <title>Lactobacillus paracasei comparative genomics: towards species pan-genome definition and exploitation of diversity.</title>
        <authorList>
            <person name="Smokvina T."/>
            <person name="Wels M."/>
            <person name="Polka J."/>
            <person name="Chervaux C."/>
            <person name="Brisse S."/>
            <person name="Boekhorst J."/>
            <person name="van Hylckama Vlieg J.E."/>
            <person name="Siezen R.J."/>
        </authorList>
    </citation>
    <scope>NUCLEOTIDE SEQUENCE [LARGE SCALE GENOMIC DNA]</scope>
    <source>
        <strain evidence="1 2">CNCM I-4270</strain>
    </source>
</reference>
<dbReference type="EMBL" id="ANJX01000403">
    <property type="protein sequence ID" value="EPC50414.1"/>
    <property type="molecule type" value="Genomic_DNA"/>
</dbReference>
<name>A0A8E0IFI8_LACPA</name>
<protein>
    <submittedName>
        <fullName evidence="1">Uncharacterized protein</fullName>
    </submittedName>
</protein>
<dbReference type="Proteomes" id="UP000014249">
    <property type="component" value="Unassembled WGS sequence"/>
</dbReference>
<proteinExistence type="predicted"/>
<evidence type="ECO:0000313" key="1">
    <source>
        <dbReference type="EMBL" id="EPC50414.1"/>
    </source>
</evidence>